<feature type="compositionally biased region" description="Basic and acidic residues" evidence="3">
    <location>
        <begin position="382"/>
        <end position="412"/>
    </location>
</feature>
<protein>
    <recommendedName>
        <fullName evidence="4">C3H1-type domain-containing protein</fullName>
    </recommendedName>
</protein>
<feature type="compositionally biased region" description="Basic and acidic residues" evidence="3">
    <location>
        <begin position="342"/>
        <end position="371"/>
    </location>
</feature>
<keyword evidence="1" id="KW-0862">Zinc</keyword>
<keyword evidence="2" id="KW-0175">Coiled coil</keyword>
<feature type="compositionally biased region" description="Basic residues" evidence="3">
    <location>
        <begin position="413"/>
        <end position="432"/>
    </location>
</feature>
<dbReference type="Ensembl" id="ENSPMAT00000009403.1">
    <property type="protein sequence ID" value="ENSPMAP00000009364.1"/>
    <property type="gene ID" value="ENSPMAG00000008511.1"/>
</dbReference>
<evidence type="ECO:0000256" key="2">
    <source>
        <dbReference type="SAM" id="Coils"/>
    </source>
</evidence>
<dbReference type="GO" id="GO:0008270">
    <property type="term" value="F:zinc ion binding"/>
    <property type="evidence" value="ECO:0007669"/>
    <property type="project" value="UniProtKB-KW"/>
</dbReference>
<sequence length="432" mass="47720">MLPSTGYFRSLDCPFYAEARCQRPHCHFKHPRSARNKAGSERRAAEVPGSKTTDDAYDPSHPGLLEKLPARNVVATQADDLEAVTRAIEAVKNAMEQEKQKLSRCLQDRKLTYAAHSSTVDEYDPTAVGPELYDPADFSLSKTVEYNPTPITAKGRTKYTLDSPRDEDPSHYVPKVVACTQQVAPSNKYVVDIKKPTSNMEYDPLMNFTSMFTPEKESDSKQQKKRHRSSDSRAADTVSYEPSPIDARVATPASSGMGDNSPFGAAPVEGPPCQFSDEDDNDVMPVLREIAVQCGIGGLSRGDDDNSGKVQEKENHSRLKADRKLKDKSPLEKQTSSGSSKLTDKDKSCSSSKGDKDKGSNNKSDKHKNSESAHSSSNSTVRTEKNKASKGDTNDKKSETVHATKAKDDDKHKHSSKDRKPHLKSRDKKERK</sequence>
<proteinExistence type="predicted"/>
<dbReference type="PROSITE" id="PS50103">
    <property type="entry name" value="ZF_C3H1"/>
    <property type="match status" value="1"/>
</dbReference>
<feature type="domain" description="C3H1-type" evidence="4">
    <location>
        <begin position="7"/>
        <end position="33"/>
    </location>
</feature>
<feature type="compositionally biased region" description="Basic and acidic residues" evidence="3">
    <location>
        <begin position="301"/>
        <end position="331"/>
    </location>
</feature>
<feature type="region of interest" description="Disordered" evidence="3">
    <location>
        <begin position="211"/>
        <end position="432"/>
    </location>
</feature>
<feature type="region of interest" description="Disordered" evidence="3">
    <location>
        <begin position="29"/>
        <end position="64"/>
    </location>
</feature>
<evidence type="ECO:0000259" key="4">
    <source>
        <dbReference type="PROSITE" id="PS50103"/>
    </source>
</evidence>
<evidence type="ECO:0000256" key="3">
    <source>
        <dbReference type="SAM" id="MobiDB-lite"/>
    </source>
</evidence>
<reference evidence="5" key="1">
    <citation type="submission" date="2025-08" db="UniProtKB">
        <authorList>
            <consortium name="Ensembl"/>
        </authorList>
    </citation>
    <scope>IDENTIFICATION</scope>
</reference>
<evidence type="ECO:0000313" key="5">
    <source>
        <dbReference type="Ensembl" id="ENSPMAP00000009364.1"/>
    </source>
</evidence>
<feature type="coiled-coil region" evidence="2">
    <location>
        <begin position="78"/>
        <end position="108"/>
    </location>
</feature>
<feature type="zinc finger region" description="C3H1-type" evidence="1">
    <location>
        <begin position="7"/>
        <end position="33"/>
    </location>
</feature>
<name>S4RVX4_PETMA</name>
<reference evidence="5" key="2">
    <citation type="submission" date="2025-09" db="UniProtKB">
        <authorList>
            <consortium name="Ensembl"/>
        </authorList>
    </citation>
    <scope>IDENTIFICATION</scope>
</reference>
<dbReference type="AlphaFoldDB" id="S4RVX4"/>
<dbReference type="STRING" id="7757.ENSPMAP00000009364"/>
<dbReference type="GeneTree" id="ENSGT00950000185823"/>
<dbReference type="HOGENOM" id="CLU_635456_0_0_1"/>
<keyword evidence="1" id="KW-0479">Metal-binding</keyword>
<keyword evidence="1" id="KW-0863">Zinc-finger</keyword>
<organism evidence="5">
    <name type="scientific">Petromyzon marinus</name>
    <name type="common">Sea lamprey</name>
    <dbReference type="NCBI Taxonomy" id="7757"/>
    <lineage>
        <taxon>Eukaryota</taxon>
        <taxon>Metazoa</taxon>
        <taxon>Chordata</taxon>
        <taxon>Craniata</taxon>
        <taxon>Vertebrata</taxon>
        <taxon>Cyclostomata</taxon>
        <taxon>Hyperoartia</taxon>
        <taxon>Petromyzontiformes</taxon>
        <taxon>Petromyzontidae</taxon>
        <taxon>Petromyzon</taxon>
    </lineage>
</organism>
<evidence type="ECO:0000256" key="1">
    <source>
        <dbReference type="PROSITE-ProRule" id="PRU00723"/>
    </source>
</evidence>
<accession>S4RVX4</accession>
<dbReference type="InterPro" id="IPR000571">
    <property type="entry name" value="Znf_CCCH"/>
</dbReference>